<protein>
    <submittedName>
        <fullName evidence="1">Uncharacterized protein</fullName>
    </submittedName>
</protein>
<comment type="caution">
    <text evidence="1">The sequence shown here is derived from an EMBL/GenBank/DDBJ whole genome shotgun (WGS) entry which is preliminary data.</text>
</comment>
<keyword evidence="2" id="KW-1185">Reference proteome</keyword>
<name>A0ABW8WFU9_9CYAN</name>
<reference evidence="1 2" key="1">
    <citation type="submission" date="2024-07" db="EMBL/GenBank/DDBJ databases">
        <authorList>
            <person name="Tripathy S."/>
        </authorList>
    </citation>
    <scope>NUCLEOTIDE SEQUENCE [LARGE SCALE GENOMIC DNA]</scope>
    <source>
        <strain evidence="1 2">VB-61278_2</strain>
    </source>
</reference>
<proteinExistence type="predicted"/>
<accession>A0ABW8WFU9</accession>
<dbReference type="Proteomes" id="UP001628874">
    <property type="component" value="Unassembled WGS sequence"/>
</dbReference>
<dbReference type="RefSeq" id="WP_272900096.1">
    <property type="nucleotide sequence ID" value="NZ_JBFQGM010000001.1"/>
</dbReference>
<evidence type="ECO:0000313" key="1">
    <source>
        <dbReference type="EMBL" id="MFL9459845.1"/>
    </source>
</evidence>
<dbReference type="EMBL" id="JBFQGM010000001">
    <property type="protein sequence ID" value="MFL9459845.1"/>
    <property type="molecule type" value="Genomic_DNA"/>
</dbReference>
<gene>
    <name evidence="1" type="ORF">AB0759_04270</name>
</gene>
<organism evidence="1 2">
    <name type="scientific">Scytonema tolypothrichoides VB-61278_2</name>
    <dbReference type="NCBI Taxonomy" id="3232314"/>
    <lineage>
        <taxon>Bacteria</taxon>
        <taxon>Bacillati</taxon>
        <taxon>Cyanobacteriota</taxon>
        <taxon>Cyanophyceae</taxon>
        <taxon>Nostocales</taxon>
        <taxon>Scytonemataceae</taxon>
        <taxon>Scytonema</taxon>
    </lineage>
</organism>
<sequence>MQNSLLVLQKKDDTESHRKYTIVGGMGVLISHLCDRECGIRVD</sequence>
<evidence type="ECO:0000313" key="2">
    <source>
        <dbReference type="Proteomes" id="UP001628874"/>
    </source>
</evidence>